<feature type="binding site" evidence="5">
    <location>
        <position position="146"/>
    </location>
    <ligand>
        <name>Fe cation</name>
        <dbReference type="ChEBI" id="CHEBI:24875"/>
    </ligand>
</feature>
<dbReference type="GO" id="GO:0006412">
    <property type="term" value="P:translation"/>
    <property type="evidence" value="ECO:0007669"/>
    <property type="project" value="UniProtKB-UniRule"/>
</dbReference>
<dbReference type="PIRSF" id="PIRSF004749">
    <property type="entry name" value="Pep_def"/>
    <property type="match status" value="1"/>
</dbReference>
<keyword evidence="2 5" id="KW-0479">Metal-binding</keyword>
<feature type="binding site" evidence="5">
    <location>
        <position position="142"/>
    </location>
    <ligand>
        <name>Fe cation</name>
        <dbReference type="ChEBI" id="CHEBI:24875"/>
    </ligand>
</feature>
<sequence>MDPASGPKDPKARREDLKKLRQKSEVVKVVDKNIKRLVSDMFDIMHADNGIGLSAPQIGVSKRVIIGEYESTKTPVPRMVLINPEITWTSKKETVDEEGCLSFPNLYGMVKRPERIRYTAMNENGKKIEGKATGLQARVIQHEIDHLDGILFIDRLEGNLYTYEKQAENGE</sequence>
<gene>
    <name evidence="5 6" type="primary">def</name>
    <name evidence="6" type="ORF">DRH29_01705</name>
</gene>
<evidence type="ECO:0000256" key="1">
    <source>
        <dbReference type="ARBA" id="ARBA00010759"/>
    </source>
</evidence>
<dbReference type="EC" id="3.5.1.88" evidence="5"/>
<comment type="catalytic activity">
    <reaction evidence="5">
        <text>N-terminal N-formyl-L-methionyl-[peptide] + H2O = N-terminal L-methionyl-[peptide] + formate</text>
        <dbReference type="Rhea" id="RHEA:24420"/>
        <dbReference type="Rhea" id="RHEA-COMP:10639"/>
        <dbReference type="Rhea" id="RHEA-COMP:10640"/>
        <dbReference type="ChEBI" id="CHEBI:15377"/>
        <dbReference type="ChEBI" id="CHEBI:15740"/>
        <dbReference type="ChEBI" id="CHEBI:49298"/>
        <dbReference type="ChEBI" id="CHEBI:64731"/>
        <dbReference type="EC" id="3.5.1.88"/>
    </reaction>
</comment>
<dbReference type="Pfam" id="PF01327">
    <property type="entry name" value="Pep_deformylase"/>
    <property type="match status" value="1"/>
</dbReference>
<dbReference type="GO" id="GO:0046872">
    <property type="term" value="F:metal ion binding"/>
    <property type="evidence" value="ECO:0007669"/>
    <property type="project" value="UniProtKB-KW"/>
</dbReference>
<dbReference type="PANTHER" id="PTHR10458">
    <property type="entry name" value="PEPTIDE DEFORMYLASE"/>
    <property type="match status" value="1"/>
</dbReference>
<dbReference type="InterPro" id="IPR036821">
    <property type="entry name" value="Peptide_deformylase_sf"/>
</dbReference>
<dbReference type="EMBL" id="QMNG01000003">
    <property type="protein sequence ID" value="RLC37563.1"/>
    <property type="molecule type" value="Genomic_DNA"/>
</dbReference>
<accession>A0A420ZD90</accession>
<dbReference type="HAMAP" id="MF_00163">
    <property type="entry name" value="Pep_deformylase"/>
    <property type="match status" value="1"/>
</dbReference>
<dbReference type="PRINTS" id="PR01576">
    <property type="entry name" value="PDEFORMYLASE"/>
</dbReference>
<comment type="cofactor">
    <cofactor evidence="5">
        <name>Fe(2+)</name>
        <dbReference type="ChEBI" id="CHEBI:29033"/>
    </cofactor>
    <text evidence="5">Binds 1 Fe(2+) ion.</text>
</comment>
<protein>
    <recommendedName>
        <fullName evidence="5">Peptide deformylase</fullName>
        <shortName evidence="5">PDF</shortName>
        <ecNumber evidence="5">3.5.1.88</ecNumber>
    </recommendedName>
    <alternativeName>
        <fullName evidence="5">Polypeptide deformylase</fullName>
    </alternativeName>
</protein>
<organism evidence="6 7">
    <name type="scientific">candidate division Kazan bacterium</name>
    <dbReference type="NCBI Taxonomy" id="2202143"/>
    <lineage>
        <taxon>Bacteria</taxon>
        <taxon>Bacteria division Kazan-3B-28</taxon>
    </lineage>
</organism>
<evidence type="ECO:0000256" key="2">
    <source>
        <dbReference type="ARBA" id="ARBA00022723"/>
    </source>
</evidence>
<dbReference type="NCBIfam" id="NF001159">
    <property type="entry name" value="PRK00150.1-3"/>
    <property type="match status" value="1"/>
</dbReference>
<dbReference type="InterPro" id="IPR023635">
    <property type="entry name" value="Peptide_deformylase"/>
</dbReference>
<dbReference type="NCBIfam" id="TIGR00079">
    <property type="entry name" value="pept_deformyl"/>
    <property type="match status" value="1"/>
</dbReference>
<comment type="similarity">
    <text evidence="1 5">Belongs to the polypeptide deformylase family.</text>
</comment>
<dbReference type="PANTHER" id="PTHR10458:SF22">
    <property type="entry name" value="PEPTIDE DEFORMYLASE"/>
    <property type="match status" value="1"/>
</dbReference>
<proteinExistence type="inferred from homology"/>
<reference evidence="6 7" key="1">
    <citation type="submission" date="2018-06" db="EMBL/GenBank/DDBJ databases">
        <title>Extensive metabolic versatility and redundancy in microbially diverse, dynamic hydrothermal sediments.</title>
        <authorList>
            <person name="Dombrowski N."/>
            <person name="Teske A."/>
            <person name="Baker B.J."/>
        </authorList>
    </citation>
    <scope>NUCLEOTIDE SEQUENCE [LARGE SCALE GENOMIC DNA]</scope>
    <source>
        <strain evidence="6">B79_G16</strain>
    </source>
</reference>
<evidence type="ECO:0000256" key="4">
    <source>
        <dbReference type="ARBA" id="ARBA00022917"/>
    </source>
</evidence>
<dbReference type="Gene3D" id="3.90.45.10">
    <property type="entry name" value="Peptide deformylase"/>
    <property type="match status" value="1"/>
</dbReference>
<evidence type="ECO:0000313" key="7">
    <source>
        <dbReference type="Proteomes" id="UP000281261"/>
    </source>
</evidence>
<keyword evidence="4 5" id="KW-0648">Protein biosynthesis</keyword>
<dbReference type="SUPFAM" id="SSF56420">
    <property type="entry name" value="Peptide deformylase"/>
    <property type="match status" value="1"/>
</dbReference>
<evidence type="ECO:0000256" key="5">
    <source>
        <dbReference type="HAMAP-Rule" id="MF_00163"/>
    </source>
</evidence>
<keyword evidence="5" id="KW-0408">Iron</keyword>
<evidence type="ECO:0000313" key="6">
    <source>
        <dbReference type="EMBL" id="RLC37563.1"/>
    </source>
</evidence>
<comment type="caution">
    <text evidence="6">The sequence shown here is derived from an EMBL/GenBank/DDBJ whole genome shotgun (WGS) entry which is preliminary data.</text>
</comment>
<dbReference type="AlphaFoldDB" id="A0A420ZD90"/>
<comment type="function">
    <text evidence="5">Removes the formyl group from the N-terminal Met of newly synthesized proteins. Requires at least a dipeptide for an efficient rate of reaction. N-terminal L-methionine is a prerequisite for activity but the enzyme has broad specificity at other positions.</text>
</comment>
<name>A0A420ZD90_UNCK3</name>
<dbReference type="FunFam" id="3.90.45.10:FF:000003">
    <property type="entry name" value="Peptide deformylase"/>
    <property type="match status" value="1"/>
</dbReference>
<dbReference type="Proteomes" id="UP000281261">
    <property type="component" value="Unassembled WGS sequence"/>
</dbReference>
<evidence type="ECO:0000256" key="3">
    <source>
        <dbReference type="ARBA" id="ARBA00022801"/>
    </source>
</evidence>
<keyword evidence="3 5" id="KW-0378">Hydrolase</keyword>
<dbReference type="GO" id="GO:0042586">
    <property type="term" value="F:peptide deformylase activity"/>
    <property type="evidence" value="ECO:0007669"/>
    <property type="project" value="UniProtKB-UniRule"/>
</dbReference>
<feature type="binding site" evidence="5">
    <location>
        <position position="100"/>
    </location>
    <ligand>
        <name>Fe cation</name>
        <dbReference type="ChEBI" id="CHEBI:24875"/>
    </ligand>
</feature>
<dbReference type="CDD" id="cd00487">
    <property type="entry name" value="Pep_deformylase"/>
    <property type="match status" value="1"/>
</dbReference>
<feature type="active site" evidence="5">
    <location>
        <position position="143"/>
    </location>
</feature>